<dbReference type="RefSeq" id="WP_042230823.1">
    <property type="nucleotide sequence ID" value="NZ_CP026520.1"/>
</dbReference>
<gene>
    <name evidence="3" type="ORF">M5X16_05160</name>
</gene>
<proteinExistence type="predicted"/>
<dbReference type="Proteomes" id="UP001527202">
    <property type="component" value="Unassembled WGS sequence"/>
</dbReference>
<dbReference type="GeneID" id="95379094"/>
<dbReference type="InterPro" id="IPR046953">
    <property type="entry name" value="Spore_GerAC-like_C"/>
</dbReference>
<dbReference type="Pfam" id="PF05504">
    <property type="entry name" value="Spore_GerAC"/>
    <property type="match status" value="1"/>
</dbReference>
<evidence type="ECO:0000256" key="1">
    <source>
        <dbReference type="SAM" id="MobiDB-lite"/>
    </source>
</evidence>
<feature type="compositionally biased region" description="Basic and acidic residues" evidence="1">
    <location>
        <begin position="1"/>
        <end position="12"/>
    </location>
</feature>
<accession>A0ABT4F9R6</accession>
<dbReference type="EMBL" id="JAMDMJ010000004">
    <property type="protein sequence ID" value="MCY9595166.1"/>
    <property type="molecule type" value="Genomic_DNA"/>
</dbReference>
<name>A0ABT4F9R6_9BACL</name>
<dbReference type="InterPro" id="IPR038501">
    <property type="entry name" value="Spore_GerAC_C_sf"/>
</dbReference>
<feature type="domain" description="Spore germination GerAC-like C-terminal" evidence="2">
    <location>
        <begin position="60"/>
        <end position="106"/>
    </location>
</feature>
<comment type="caution">
    <text evidence="3">The sequence shown here is derived from an EMBL/GenBank/DDBJ whole genome shotgun (WGS) entry which is preliminary data.</text>
</comment>
<protein>
    <submittedName>
        <fullName evidence="3">Ger(X)C family spore germination C-terminal domain-containing protein</fullName>
    </submittedName>
</protein>
<keyword evidence="4" id="KW-1185">Reference proteome</keyword>
<evidence type="ECO:0000313" key="4">
    <source>
        <dbReference type="Proteomes" id="UP001527202"/>
    </source>
</evidence>
<sequence>MTDQNDSRKPDGRPTLPAPPTLNADQWDIPLAADTDGVIQLFQELLPTDEFQWILTDNKLLGGTKEQGLDILGIGEQFRMRGWDTTNWEELIKKLEVTVRVHLKILSPEGKRG</sequence>
<reference evidence="3 4" key="1">
    <citation type="submission" date="2022-05" db="EMBL/GenBank/DDBJ databases">
        <title>Genome Sequencing of Bee-Associated Microbes.</title>
        <authorList>
            <person name="Dunlap C."/>
        </authorList>
    </citation>
    <scope>NUCLEOTIDE SEQUENCE [LARGE SCALE GENOMIC DNA]</scope>
    <source>
        <strain evidence="3 4">NRRL B-23120</strain>
    </source>
</reference>
<dbReference type="Gene3D" id="3.30.300.210">
    <property type="entry name" value="Nutrient germinant receptor protein C, domain 3"/>
    <property type="match status" value="1"/>
</dbReference>
<feature type="region of interest" description="Disordered" evidence="1">
    <location>
        <begin position="1"/>
        <end position="25"/>
    </location>
</feature>
<evidence type="ECO:0000313" key="3">
    <source>
        <dbReference type="EMBL" id="MCY9595166.1"/>
    </source>
</evidence>
<organism evidence="3 4">
    <name type="scientific">Paenibacillus chitinolyticus</name>
    <dbReference type="NCBI Taxonomy" id="79263"/>
    <lineage>
        <taxon>Bacteria</taxon>
        <taxon>Bacillati</taxon>
        <taxon>Bacillota</taxon>
        <taxon>Bacilli</taxon>
        <taxon>Bacillales</taxon>
        <taxon>Paenibacillaceae</taxon>
        <taxon>Paenibacillus</taxon>
    </lineage>
</organism>
<evidence type="ECO:0000259" key="2">
    <source>
        <dbReference type="Pfam" id="PF05504"/>
    </source>
</evidence>